<evidence type="ECO:0000313" key="5">
    <source>
        <dbReference type="Proteomes" id="UP001205046"/>
    </source>
</evidence>
<dbReference type="InterPro" id="IPR036108">
    <property type="entry name" value="4pyrrol_syn_uPrphyn_synt_sf"/>
</dbReference>
<protein>
    <submittedName>
        <fullName evidence="4">Uroporphyrinogen-III synthase</fullName>
        <ecNumber evidence="4">4.2.1.75</ecNumber>
    </submittedName>
</protein>
<gene>
    <name evidence="4" type="ORF">M3B43_03240</name>
</gene>
<dbReference type="SUPFAM" id="SSF46894">
    <property type="entry name" value="C-terminal effector domain of the bipartite response regulators"/>
    <property type="match status" value="1"/>
</dbReference>
<dbReference type="CDD" id="cd00383">
    <property type="entry name" value="trans_reg_C"/>
    <property type="match status" value="1"/>
</dbReference>
<dbReference type="PANTHER" id="PTHR40082">
    <property type="entry name" value="BLR5956 PROTEIN"/>
    <property type="match status" value="1"/>
</dbReference>
<feature type="domain" description="OmpR/PhoB-type" evidence="3">
    <location>
        <begin position="326"/>
        <end position="395"/>
    </location>
</feature>
<reference evidence="4 5" key="1">
    <citation type="submission" date="2022-04" db="EMBL/GenBank/DDBJ databases">
        <title>Human microbiome associated bacterial genomes.</title>
        <authorList>
            <person name="Sandstrom S."/>
            <person name="Salamzade R."/>
            <person name="Kalan L.R."/>
        </authorList>
    </citation>
    <scope>NUCLEOTIDE SEQUENCE [LARGE SCALE GENOMIC DNA]</scope>
    <source>
        <strain evidence="5">p3-SID767</strain>
    </source>
</reference>
<dbReference type="RefSeq" id="WP_260072533.1">
    <property type="nucleotide sequence ID" value="NZ_JALXMO010000005.1"/>
</dbReference>
<dbReference type="EC" id="4.2.1.75" evidence="4"/>
<dbReference type="GO" id="GO:0004852">
    <property type="term" value="F:uroporphyrinogen-III synthase activity"/>
    <property type="evidence" value="ECO:0007669"/>
    <property type="project" value="UniProtKB-EC"/>
</dbReference>
<dbReference type="NCBIfam" id="NF005568">
    <property type="entry name" value="PRK07239.1"/>
    <property type="match status" value="1"/>
</dbReference>
<dbReference type="Pfam" id="PF00486">
    <property type="entry name" value="Trans_reg_C"/>
    <property type="match status" value="1"/>
</dbReference>
<sequence>MTSETGTTTDLQPAPAAPSAASPLLVPGPGLPQTLDGFRIGVTSDRRSEDLISAFERRGAEVLHAPALRIAPLTESLTLQEDTQRAIAAQPDFVVITTAYGMRRWAEAAQAYGMDAAFYETLERASILVRGPKARGAVRAQGLDDDGVAEDERTNTVVQMLLERGVAGKTVLIQLHGASDDSQIRRLEAAGATVLTVLPYAWSKPEKDSELLRLIDSVIERQLDLVTFTAAPAVEAFLSVARQYGRGTELVDALRTDVVTAAVGGVTAAPLYDAGVEPIIPSRWRLGAMIKLVCDHLETHHTLRRKTRHGVMEIRGRQVRFCDVKDQHVQLPPGPLSLLRELADADGAVLSREHLLSVLGQCDSEHALEMWVSRLRKSLPVGDVVQTVVKRGYRLAV</sequence>
<accession>A0ABT2HNT5</accession>
<feature type="compositionally biased region" description="Low complexity" evidence="2">
    <location>
        <begin position="13"/>
        <end position="23"/>
    </location>
</feature>
<feature type="compositionally biased region" description="Polar residues" evidence="2">
    <location>
        <begin position="1"/>
        <end position="11"/>
    </location>
</feature>
<dbReference type="InterPro" id="IPR001867">
    <property type="entry name" value="OmpR/PhoB-type_DNA-bd"/>
</dbReference>
<dbReference type="InterPro" id="IPR039793">
    <property type="entry name" value="UROS/Hem4"/>
</dbReference>
<name>A0ABT2HNT5_9MICC</name>
<dbReference type="SMART" id="SM00862">
    <property type="entry name" value="Trans_reg_C"/>
    <property type="match status" value="1"/>
</dbReference>
<dbReference type="Gene3D" id="3.40.50.10090">
    <property type="match status" value="2"/>
</dbReference>
<dbReference type="Proteomes" id="UP001205046">
    <property type="component" value="Unassembled WGS sequence"/>
</dbReference>
<keyword evidence="4" id="KW-0456">Lyase</keyword>
<feature type="region of interest" description="Disordered" evidence="2">
    <location>
        <begin position="1"/>
        <end position="28"/>
    </location>
</feature>
<evidence type="ECO:0000256" key="1">
    <source>
        <dbReference type="ARBA" id="ARBA00023125"/>
    </source>
</evidence>
<dbReference type="PANTHER" id="PTHR40082:SF1">
    <property type="entry name" value="BLR5956 PROTEIN"/>
    <property type="match status" value="1"/>
</dbReference>
<organism evidence="4 5">
    <name type="scientific">Nesterenkonia massiliensis</name>
    <dbReference type="NCBI Taxonomy" id="1232429"/>
    <lineage>
        <taxon>Bacteria</taxon>
        <taxon>Bacillati</taxon>
        <taxon>Actinomycetota</taxon>
        <taxon>Actinomycetes</taxon>
        <taxon>Micrococcales</taxon>
        <taxon>Micrococcaceae</taxon>
        <taxon>Nesterenkonia</taxon>
    </lineage>
</organism>
<dbReference type="Gene3D" id="1.10.10.10">
    <property type="entry name" value="Winged helix-like DNA-binding domain superfamily/Winged helix DNA-binding domain"/>
    <property type="match status" value="1"/>
</dbReference>
<dbReference type="InterPro" id="IPR003754">
    <property type="entry name" value="4pyrrol_synth_uPrphyn_synth"/>
</dbReference>
<evidence type="ECO:0000313" key="4">
    <source>
        <dbReference type="EMBL" id="MCT1606353.1"/>
    </source>
</evidence>
<dbReference type="CDD" id="cd06578">
    <property type="entry name" value="HemD"/>
    <property type="match status" value="1"/>
</dbReference>
<proteinExistence type="predicted"/>
<evidence type="ECO:0000256" key="2">
    <source>
        <dbReference type="SAM" id="MobiDB-lite"/>
    </source>
</evidence>
<keyword evidence="5" id="KW-1185">Reference proteome</keyword>
<dbReference type="EMBL" id="JALXMO010000005">
    <property type="protein sequence ID" value="MCT1606353.1"/>
    <property type="molecule type" value="Genomic_DNA"/>
</dbReference>
<keyword evidence="1" id="KW-0238">DNA-binding</keyword>
<dbReference type="SUPFAM" id="SSF69618">
    <property type="entry name" value="HemD-like"/>
    <property type="match status" value="1"/>
</dbReference>
<dbReference type="Pfam" id="PF02602">
    <property type="entry name" value="HEM4"/>
    <property type="match status" value="1"/>
</dbReference>
<evidence type="ECO:0000259" key="3">
    <source>
        <dbReference type="SMART" id="SM00862"/>
    </source>
</evidence>
<comment type="caution">
    <text evidence="4">The sequence shown here is derived from an EMBL/GenBank/DDBJ whole genome shotgun (WGS) entry which is preliminary data.</text>
</comment>
<dbReference type="InterPro" id="IPR016032">
    <property type="entry name" value="Sig_transdc_resp-reg_C-effctor"/>
</dbReference>
<dbReference type="InterPro" id="IPR036388">
    <property type="entry name" value="WH-like_DNA-bd_sf"/>
</dbReference>